<accession>A0A2P5Z8K9</accession>
<gene>
    <name evidence="1" type="ORF">XsacCFBP4641_03130</name>
</gene>
<dbReference type="Gene3D" id="1.50.10.10">
    <property type="match status" value="1"/>
</dbReference>
<dbReference type="GeneID" id="93878462"/>
<dbReference type="PROSITE" id="PS51318">
    <property type="entry name" value="TAT"/>
    <property type="match status" value="1"/>
</dbReference>
<dbReference type="InterPro" id="IPR006311">
    <property type="entry name" value="TAT_signal"/>
</dbReference>
<dbReference type="RefSeq" id="WP_104609481.1">
    <property type="nucleotide sequence ID" value="NZ_CP132343.1"/>
</dbReference>
<comment type="caution">
    <text evidence="1">The sequence shown here is derived from an EMBL/GenBank/DDBJ whole genome shotgun (WGS) entry which is preliminary data.</text>
</comment>
<evidence type="ECO:0000313" key="2">
    <source>
        <dbReference type="Proteomes" id="UP000247346"/>
    </source>
</evidence>
<reference evidence="1 2" key="1">
    <citation type="submission" date="2016-08" db="EMBL/GenBank/DDBJ databases">
        <authorList>
            <person name="Seilhamer J.J."/>
        </authorList>
    </citation>
    <scope>NUCLEOTIDE SEQUENCE [LARGE SCALE GENOMIC DNA]</scope>
    <source>
        <strain evidence="1 2">CFBP4641</strain>
    </source>
</reference>
<proteinExistence type="predicted"/>
<dbReference type="InterPro" id="IPR012341">
    <property type="entry name" value="6hp_glycosidase-like_sf"/>
</dbReference>
<dbReference type="OrthoDB" id="7521722at2"/>
<dbReference type="SUPFAM" id="SSF48208">
    <property type="entry name" value="Six-hairpin glycosidases"/>
    <property type="match status" value="1"/>
</dbReference>
<organism evidence="1 2">
    <name type="scientific">Xanthomonas sacchari</name>
    <dbReference type="NCBI Taxonomy" id="56458"/>
    <lineage>
        <taxon>Bacteria</taxon>
        <taxon>Pseudomonadati</taxon>
        <taxon>Pseudomonadota</taxon>
        <taxon>Gammaproteobacteria</taxon>
        <taxon>Lysobacterales</taxon>
        <taxon>Lysobacteraceae</taxon>
        <taxon>Xanthomonas</taxon>
    </lineage>
</organism>
<evidence type="ECO:0000313" key="1">
    <source>
        <dbReference type="EMBL" id="PPU84801.1"/>
    </source>
</evidence>
<dbReference type="STRING" id="56458.SB85_05430"/>
<dbReference type="Proteomes" id="UP000247346">
    <property type="component" value="Unassembled WGS sequence"/>
</dbReference>
<dbReference type="GO" id="GO:0005975">
    <property type="term" value="P:carbohydrate metabolic process"/>
    <property type="evidence" value="ECO:0007669"/>
    <property type="project" value="InterPro"/>
</dbReference>
<dbReference type="EMBL" id="MDEK01000002">
    <property type="protein sequence ID" value="PPU84801.1"/>
    <property type="molecule type" value="Genomic_DNA"/>
</dbReference>
<dbReference type="InterPro" id="IPR008928">
    <property type="entry name" value="6-hairpin_glycosidase_sf"/>
</dbReference>
<dbReference type="AlphaFoldDB" id="A0A2P5Z8K9"/>
<name>A0A2P5Z8K9_9XANT</name>
<protein>
    <submittedName>
        <fullName evidence="1">Tat pathway signal protein</fullName>
    </submittedName>
</protein>
<sequence length="788" mass="86407">MDRRDFLRQGLAVGAVAGVEALAGRAAAAPIAASAARAPAPPQLQPLAADALAGHTLQCRFVEAGATWEVYEDLRQPDGDLTLRGPGGALVLGKRTEAVFPAAQAPYFGMALAEVAMADADLLADRLLRDGDPRADEVRDVAPPPASQLDPKDYNGRLPWTTFVGTRECADTMPVYPDGRTRCYRAIQAFPELGKDELVRRRSEGLLGGWMPAVRKVVPAGEGRYYDILLFADVLAEDRFVVQTWHRSALVEHGKVSKVVYGYSYPDYPPRRGPRSAEDFYRGLLAFAGYWQAQLADTVQAQTPDASWRDMARFAFARELVVRPGGTYPKYGAVDRDYYGNEYDGFQDTFTSSLYANLEWGRFAQAAAVLDGYFSDFVQADGMVNMRGPETGQFGLTLSLLARYLRYTGDAALLRKHRDKIAATAQVLVELHDASLRLPASAPGHGLLHGWNESDACLFPDPQVWWKPYYANSALTVRGWQDLAAVWSDIAGPGGQAAAAQWQRRAQQLSAQLLRTLRGNIRRDLQPPYIGPLPGVKLTFRQSLQQEHPSEQGWPHRAYAELLQADVLPDDLAHLVIDCVRGHGGTSLGVVGNITAPTPEARDLLGFISYGYAQQLLRLDRIEEYLLFLYAHRFHVHTRGSWTAGEVSGITGGMPLFCIPAQLTIPLLLRWMLVFEDSTGEELFLARAVPRDWLGSGETIAIDAAPTRWGRVSLALHADPARKRIDGSVTLPAQRPARTWLTLRVPAGTRLQEVRLDGQPAVLSGPHNERVLVPAGSAATVAISAVYG</sequence>